<dbReference type="RefSeq" id="WP_184567900.1">
    <property type="nucleotide sequence ID" value="NZ_BAAARS010000012.1"/>
</dbReference>
<organism evidence="2 3">
    <name type="scientific">Streptomyces paradoxus</name>
    <dbReference type="NCBI Taxonomy" id="66375"/>
    <lineage>
        <taxon>Bacteria</taxon>
        <taxon>Bacillati</taxon>
        <taxon>Actinomycetota</taxon>
        <taxon>Actinomycetes</taxon>
        <taxon>Kitasatosporales</taxon>
        <taxon>Streptomycetaceae</taxon>
        <taxon>Streptomyces</taxon>
    </lineage>
</organism>
<name>A0A7W9TJG9_9ACTN</name>
<dbReference type="Proteomes" id="UP000591537">
    <property type="component" value="Unassembled WGS sequence"/>
</dbReference>
<protein>
    <submittedName>
        <fullName evidence="2">Uncharacterized protein</fullName>
    </submittedName>
</protein>
<evidence type="ECO:0000256" key="1">
    <source>
        <dbReference type="SAM" id="MobiDB-lite"/>
    </source>
</evidence>
<feature type="region of interest" description="Disordered" evidence="1">
    <location>
        <begin position="142"/>
        <end position="184"/>
    </location>
</feature>
<keyword evidence="3" id="KW-1185">Reference proteome</keyword>
<accession>A0A7W9TJG9</accession>
<comment type="caution">
    <text evidence="2">The sequence shown here is derived from an EMBL/GenBank/DDBJ whole genome shotgun (WGS) entry which is preliminary data.</text>
</comment>
<dbReference type="AlphaFoldDB" id="A0A7W9TJG9"/>
<evidence type="ECO:0000313" key="3">
    <source>
        <dbReference type="Proteomes" id="UP000591537"/>
    </source>
</evidence>
<proteinExistence type="predicted"/>
<feature type="compositionally biased region" description="Low complexity" evidence="1">
    <location>
        <begin position="158"/>
        <end position="180"/>
    </location>
</feature>
<dbReference type="EMBL" id="JACHGV010000023">
    <property type="protein sequence ID" value="MBB6081825.1"/>
    <property type="molecule type" value="Genomic_DNA"/>
</dbReference>
<gene>
    <name evidence="2" type="ORF">HNR57_007788</name>
</gene>
<evidence type="ECO:0000313" key="2">
    <source>
        <dbReference type="EMBL" id="MBB6081825.1"/>
    </source>
</evidence>
<reference evidence="2 3" key="1">
    <citation type="submission" date="2020-08" db="EMBL/GenBank/DDBJ databases">
        <title>Genomic Encyclopedia of Type Strains, Phase IV (KMG-IV): sequencing the most valuable type-strain genomes for metagenomic binning, comparative biology and taxonomic classification.</title>
        <authorList>
            <person name="Goeker M."/>
        </authorList>
    </citation>
    <scope>NUCLEOTIDE SEQUENCE [LARGE SCALE GENOMIC DNA]</scope>
    <source>
        <strain evidence="2 3">DSM 43350</strain>
    </source>
</reference>
<sequence length="237" mass="25231">MSSGTCFTAEGATTGSTIPYDGEPLAELVPVPIDEAVRKATREYVSTLLARLGACGKNVGQGPFASAPDFLVRILDTADPGHRHLLYGVSATLETLVSILHADTDPHGATHLDDTEALELTTVLAIRLAALPGSLVMRTAAQGPQTASTAVGCERETSTPSRPETSSTPTAPTSTPVTPSHGEHYVGKIQYGWRGSDPYRRPTKVQFKDGELTTSCRMLHYSPLTDSPFSDSPYRGY</sequence>